<dbReference type="RefSeq" id="WP_152356312.1">
    <property type="nucleotide sequence ID" value="NZ_JBHLXF010000001.1"/>
</dbReference>
<reference evidence="2 3" key="1">
    <citation type="submission" date="2019-09" db="EMBL/GenBank/DDBJ databases">
        <title>Characterization of the phylogenetic diversity of two novel species belonging to the genus Bifidobacterium: Bifidobacterium cebidarum sp. nov. and Bifidobacterium leontopitheci sp. nov.</title>
        <authorList>
            <person name="Lugli G.A."/>
            <person name="Duranti S."/>
            <person name="Milani C."/>
            <person name="Turroni F."/>
            <person name="Ventura M."/>
        </authorList>
    </citation>
    <scope>NUCLEOTIDE SEQUENCE [LARGE SCALE GENOMIC DNA]</scope>
    <source>
        <strain evidence="2 3">DSM 100238</strain>
    </source>
</reference>
<feature type="compositionally biased region" description="Polar residues" evidence="1">
    <location>
        <begin position="206"/>
        <end position="228"/>
    </location>
</feature>
<evidence type="ECO:0000256" key="1">
    <source>
        <dbReference type="SAM" id="MobiDB-lite"/>
    </source>
</evidence>
<evidence type="ECO:0000313" key="3">
    <source>
        <dbReference type="Proteomes" id="UP000440041"/>
    </source>
</evidence>
<evidence type="ECO:0000313" key="2">
    <source>
        <dbReference type="EMBL" id="KAB8292588.1"/>
    </source>
</evidence>
<organism evidence="2 3">
    <name type="scientific">Bifidobacterium apri</name>
    <dbReference type="NCBI Taxonomy" id="1769423"/>
    <lineage>
        <taxon>Bacteria</taxon>
        <taxon>Bacillati</taxon>
        <taxon>Actinomycetota</taxon>
        <taxon>Actinomycetes</taxon>
        <taxon>Bifidobacteriales</taxon>
        <taxon>Bifidobacteriaceae</taxon>
        <taxon>Bifidobacterium</taxon>
    </lineage>
</organism>
<proteinExistence type="predicted"/>
<protein>
    <submittedName>
        <fullName evidence="2">Uncharacterized protein</fullName>
    </submittedName>
</protein>
<dbReference type="EMBL" id="WBSO01000024">
    <property type="protein sequence ID" value="KAB8292588.1"/>
    <property type="molecule type" value="Genomic_DNA"/>
</dbReference>
<feature type="region of interest" description="Disordered" evidence="1">
    <location>
        <begin position="206"/>
        <end position="258"/>
    </location>
</feature>
<comment type="caution">
    <text evidence="2">The sequence shown here is derived from an EMBL/GenBank/DDBJ whole genome shotgun (WGS) entry which is preliminary data.</text>
</comment>
<gene>
    <name evidence="2" type="ORF">DSM100238_1799</name>
</gene>
<sequence length="846" mass="87816">MAVHGELRPDDNALPLLVASVALSKADSAMTRPTGSVRVDNGDGTETWMGDAASENGGIIQWVGDTTPPSQPTGFTAVCQMGVVVASWAGTLAEPLPADFSHVEVYAQKDGDTTVTDAGTMYGAGSVTLTGYAEGDIIDLWAVAYDDAHNQAGESTPNASPKSGVVTVIIEPVVSQQQLADKTSEILSAASEDAAKQVSRVQSDLTSTKQQVESNTSGVQAASTQIADTDSRLSSLSSQMTSGLKDATDTANTAKTTADNAASQASTAANTANSAASSAATAVSTANSAANTASTAKTTADNAANTANTAVQKVSDLSTQLTQVKQTADGKNRIYLAETAPTGSGLTPGDQWYKRSDYRTYAEGEPDKSVSVMEIPSSRIRGVYVWDGSSWNEKNFVASNILATGTVGAKELAADAIYGKTLQGGKVIGGTVRGADFTLTDSALATTIAQANSSGVFFGDSLSYAQVNGKWVLSVKDTVQSGGDLSGVTVTGSTIQTTATASRGVKITSGGLVAYDRNGATTLTVDATTGSILMKGAVSTNSTLNTPAINSGTVTGAVIQTTAAVNRGVKLSGSALQAWDDNGNQTLDLNGSQNTMTGTFRTALSGARIEISNQTVQNVTTGKLVGYDKNGNVNWLVSGDIQGAGVTDSGEPDGDVFSHTTMHIGVTAQNPEINITRYSKGWQQISMGADRVDIQSSGTDFRGWTGGIYLNGARIDPYYITDITKILTFENANWSEYTGAGKNDPRTRLLIVGNLRFLTLEMQCTSNIGTRWRAGRLLAEHIPANGINACCAMANGHVGDCFIIGKNVDSGVTDANGKPVTAGDIYVDPFSPNAAYWFCATFIYQV</sequence>
<keyword evidence="3" id="KW-1185">Reference proteome</keyword>
<dbReference type="AlphaFoldDB" id="A0A6A2VT35"/>
<name>A0A6A2VT35_9BIFI</name>
<feature type="compositionally biased region" description="Low complexity" evidence="1">
    <location>
        <begin position="232"/>
        <end position="258"/>
    </location>
</feature>
<dbReference type="OrthoDB" id="3240615at2"/>
<dbReference type="Proteomes" id="UP000440041">
    <property type="component" value="Unassembled WGS sequence"/>
</dbReference>
<accession>A0A6A2VT35</accession>